<evidence type="ECO:0000313" key="7">
    <source>
        <dbReference type="EMBL" id="MFB9105275.1"/>
    </source>
</evidence>
<dbReference type="InterPro" id="IPR023296">
    <property type="entry name" value="Glyco_hydro_beta-prop_sf"/>
</dbReference>
<dbReference type="RefSeq" id="WP_290274737.1">
    <property type="nucleotide sequence ID" value="NZ_JAUFQP010000016.1"/>
</dbReference>
<proteinExistence type="inferred from homology"/>
<accession>A0ABV5H1W8</accession>
<evidence type="ECO:0000256" key="1">
    <source>
        <dbReference type="ARBA" id="ARBA00009865"/>
    </source>
</evidence>
<keyword evidence="2" id="KW-0624">Polysaccharide degradation</keyword>
<evidence type="ECO:0000256" key="5">
    <source>
        <dbReference type="ARBA" id="ARBA00023295"/>
    </source>
</evidence>
<organism evidence="7 8">
    <name type="scientific">Algibacter miyuki</name>
    <dbReference type="NCBI Taxonomy" id="1306933"/>
    <lineage>
        <taxon>Bacteria</taxon>
        <taxon>Pseudomonadati</taxon>
        <taxon>Bacteroidota</taxon>
        <taxon>Flavobacteriia</taxon>
        <taxon>Flavobacteriales</taxon>
        <taxon>Flavobacteriaceae</taxon>
        <taxon>Algibacter</taxon>
    </lineage>
</organism>
<keyword evidence="4" id="KW-0119">Carbohydrate metabolism</keyword>
<evidence type="ECO:0000313" key="8">
    <source>
        <dbReference type="Proteomes" id="UP001589590"/>
    </source>
</evidence>
<dbReference type="Proteomes" id="UP001589590">
    <property type="component" value="Unassembled WGS sequence"/>
</dbReference>
<dbReference type="Pfam" id="PF04616">
    <property type="entry name" value="Glyco_hydro_43"/>
    <property type="match status" value="2"/>
</dbReference>
<evidence type="ECO:0000256" key="2">
    <source>
        <dbReference type="ARBA" id="ARBA00022651"/>
    </source>
</evidence>
<dbReference type="InterPro" id="IPR006710">
    <property type="entry name" value="Glyco_hydro_43"/>
</dbReference>
<keyword evidence="2" id="KW-0858">Xylan degradation</keyword>
<protein>
    <submittedName>
        <fullName evidence="7">Family 43 glycosylhydrolase</fullName>
    </submittedName>
</protein>
<evidence type="ECO:0000256" key="6">
    <source>
        <dbReference type="SAM" id="SignalP"/>
    </source>
</evidence>
<evidence type="ECO:0000256" key="4">
    <source>
        <dbReference type="ARBA" id="ARBA00023277"/>
    </source>
</evidence>
<dbReference type="EMBL" id="JBHMFA010000006">
    <property type="protein sequence ID" value="MFB9105275.1"/>
    <property type="molecule type" value="Genomic_DNA"/>
</dbReference>
<sequence>MKNQTKKVITSLSLILTIVCFTSCNSSGSSNEYKSYLFTYFTGNGPGEEAIRYALSSDGYNYYALNNNEPIIDSKVISTSGGVRDPHILRSEDGKTFYMVVTDLYVTEQGWRNYAMILMKSTDLINWTSTVINIPETYPEEFGDIHRVWAPQTIYDNQTKQYMVYWSMQTGNNPDIIYYAYANEDFTGLKTTPKQLYFSPSNAACIDGDIIFKDGQYHLFFKNEDESKKGIMQAVSDNLTSGYKELEGFMNVTKKPVEGSSVFKLIDSDAYILMYDMYSSGKYQFTKSTDLKSFSVVDDAISMNFHPRHGTVIPITEKEEKALLSKWGKLGENAFVSFNTEHVKKNNVLIDDENLSIFLPLKLDANITSLDPKFELTPGISVSPEGAQDFSSGPISYTFSIGNHSKTYKVSAEKNNNPVLDGFYADPEIIYSHKTKKYYLYPTSDGFTGWSGTYFKTFSSPDLVNWTDEGVILDLEKDVSWANRNAWAPAAIEKKINGEYKYFYYFTAAQKIGVAVSDNPTGPFVDSGQPLIAERPKGIKGGQEIDPDVFTDPVSGKSYLYWGNGYMAGLELNADMVSVKENALVIFNPGSTFREGTEVFYRKGKYYFMWSEDDTRSPNYRVRYATSNSPLGPLNIPKNNIVLEKRPEDGLYGTGHNSVIQTPDTDIWHIVYHRFNRPNGINMGDAAGFNREVCIDKLTFNSDGSIIPVKPTLTGIISIEE</sequence>
<keyword evidence="8" id="KW-1185">Reference proteome</keyword>
<dbReference type="CDD" id="cd18828">
    <property type="entry name" value="GH43_BT3675-like"/>
    <property type="match status" value="1"/>
</dbReference>
<feature type="signal peptide" evidence="6">
    <location>
        <begin position="1"/>
        <end position="22"/>
    </location>
</feature>
<evidence type="ECO:0000256" key="3">
    <source>
        <dbReference type="ARBA" id="ARBA00022801"/>
    </source>
</evidence>
<dbReference type="Gene3D" id="2.115.10.20">
    <property type="entry name" value="Glycosyl hydrolase domain, family 43"/>
    <property type="match status" value="2"/>
</dbReference>
<keyword evidence="6" id="KW-0732">Signal</keyword>
<reference evidence="7 8" key="1">
    <citation type="submission" date="2024-09" db="EMBL/GenBank/DDBJ databases">
        <authorList>
            <person name="Sun Q."/>
            <person name="Mori K."/>
        </authorList>
    </citation>
    <scope>NUCLEOTIDE SEQUENCE [LARGE SCALE GENOMIC DNA]</scope>
    <source>
        <strain evidence="7 8">CECT 8300</strain>
    </source>
</reference>
<keyword evidence="5" id="KW-0326">Glycosidase</keyword>
<dbReference type="SUPFAM" id="SSF75005">
    <property type="entry name" value="Arabinanase/levansucrase/invertase"/>
    <property type="match status" value="2"/>
</dbReference>
<dbReference type="PANTHER" id="PTHR43772:SF2">
    <property type="entry name" value="PUTATIVE (AFU_ORTHOLOGUE AFUA_2G04480)-RELATED"/>
    <property type="match status" value="1"/>
</dbReference>
<comment type="similarity">
    <text evidence="1">Belongs to the glycosyl hydrolase 43 family.</text>
</comment>
<name>A0ABV5H1W8_9FLAO</name>
<dbReference type="PANTHER" id="PTHR43772">
    <property type="entry name" value="ENDO-1,4-BETA-XYLANASE"/>
    <property type="match status" value="1"/>
</dbReference>
<dbReference type="Gene3D" id="2.60.40.2340">
    <property type="match status" value="1"/>
</dbReference>
<feature type="chain" id="PRO_5046633350" evidence="6">
    <location>
        <begin position="23"/>
        <end position="721"/>
    </location>
</feature>
<keyword evidence="3" id="KW-0378">Hydrolase</keyword>
<dbReference type="InterPro" id="IPR052176">
    <property type="entry name" value="Glycosyl_Hydrlase_43_Enz"/>
</dbReference>
<comment type="caution">
    <text evidence="7">The sequence shown here is derived from an EMBL/GenBank/DDBJ whole genome shotgun (WGS) entry which is preliminary data.</text>
</comment>
<gene>
    <name evidence="7" type="ORF">ACFFU1_10210</name>
</gene>
<dbReference type="CDD" id="cd08983">
    <property type="entry name" value="GH43_Bt3655-like"/>
    <property type="match status" value="1"/>
</dbReference>